<dbReference type="GeneID" id="20236900"/>
<keyword evidence="2" id="KW-1185">Reference proteome</keyword>
<dbReference type="EMBL" id="KB199651">
    <property type="protein sequence ID" value="ESP04754.1"/>
    <property type="molecule type" value="Genomic_DNA"/>
</dbReference>
<dbReference type="RefSeq" id="XP_009044263.1">
    <property type="nucleotide sequence ID" value="XM_009046015.1"/>
</dbReference>
<dbReference type="HOGENOM" id="CLU_722170_0_0_1"/>
<gene>
    <name evidence="1" type="ORF">LOTGIDRAFT_155976</name>
</gene>
<evidence type="ECO:0000313" key="2">
    <source>
        <dbReference type="Proteomes" id="UP000030746"/>
    </source>
</evidence>
<dbReference type="KEGG" id="lgi:LOTGIDRAFT_155976"/>
<dbReference type="AlphaFoldDB" id="V4AKM2"/>
<protein>
    <submittedName>
        <fullName evidence="1">Uncharacterized protein</fullName>
    </submittedName>
</protein>
<reference evidence="1 2" key="1">
    <citation type="journal article" date="2013" name="Nature">
        <title>Insights into bilaterian evolution from three spiralian genomes.</title>
        <authorList>
            <person name="Simakov O."/>
            <person name="Marletaz F."/>
            <person name="Cho S.J."/>
            <person name="Edsinger-Gonzales E."/>
            <person name="Havlak P."/>
            <person name="Hellsten U."/>
            <person name="Kuo D.H."/>
            <person name="Larsson T."/>
            <person name="Lv J."/>
            <person name="Arendt D."/>
            <person name="Savage R."/>
            <person name="Osoegawa K."/>
            <person name="de Jong P."/>
            <person name="Grimwood J."/>
            <person name="Chapman J.A."/>
            <person name="Shapiro H."/>
            <person name="Aerts A."/>
            <person name="Otillar R.P."/>
            <person name="Terry A.Y."/>
            <person name="Boore J.L."/>
            <person name="Grigoriev I.V."/>
            <person name="Lindberg D.R."/>
            <person name="Seaver E.C."/>
            <person name="Weisblat D.A."/>
            <person name="Putnam N.H."/>
            <person name="Rokhsar D.S."/>
        </authorList>
    </citation>
    <scope>NUCLEOTIDE SEQUENCE [LARGE SCALE GENOMIC DNA]</scope>
</reference>
<dbReference type="Proteomes" id="UP000030746">
    <property type="component" value="Unassembled WGS sequence"/>
</dbReference>
<name>V4AKM2_LOTGI</name>
<organism evidence="1 2">
    <name type="scientific">Lottia gigantea</name>
    <name type="common">Giant owl limpet</name>
    <dbReference type="NCBI Taxonomy" id="225164"/>
    <lineage>
        <taxon>Eukaryota</taxon>
        <taxon>Metazoa</taxon>
        <taxon>Spiralia</taxon>
        <taxon>Lophotrochozoa</taxon>
        <taxon>Mollusca</taxon>
        <taxon>Gastropoda</taxon>
        <taxon>Patellogastropoda</taxon>
        <taxon>Lottioidea</taxon>
        <taxon>Lottiidae</taxon>
        <taxon>Lottia</taxon>
    </lineage>
</organism>
<proteinExistence type="predicted"/>
<dbReference type="CTD" id="20236900"/>
<evidence type="ECO:0000313" key="1">
    <source>
        <dbReference type="EMBL" id="ESP04754.1"/>
    </source>
</evidence>
<sequence length="383" mass="43539">MWYDSSEDITCDTCATMLRWIKKKCKRTKKQSSHGNAELSCHEGIDFHIYEELSSPAQQKVELAYSIVSLVDRMDSKQHKKSHHIHVPSSLSEVICSLCEKPLPGVYDIPENSTCRCSGLSSFRSSDCSSSDKFSWLDYDCDEETDLRRRHCDLESMQNRLETEPRFRQPIYLTCFPGEENERRFHSDDSGGFFDTDNSCHSTDSSLDDSVVNNLDSLDLADLNDSTISHRLSQTPKMGCRAIRRTHSAHDSLGSGRRTAIERPSHLLTPSKISQPVPVCGIHRSTDKSTLLRNSLKRRMIQPESKCGQYASIRRGLQSYGLKEEDMGYDPASTDEDEICINVADILRSKKSRGRKCLMNQFSDMDSSGPVFNDMNKHCEYFV</sequence>
<accession>V4AKM2</accession>